<sequence>DRSRSFMSYETIHSYSCLETQRRYRKYCLFTIVTSSRLRLPACLPASQPASQPAIYLTRTSVFQDTAKSSGKKPRAKPAHPRTSEMAIKKYIAANYKVDPEKFAPFIKKANTSSEGMQMKH</sequence>
<dbReference type="AlphaFoldDB" id="A0AAD7ZZI6"/>
<evidence type="ECO:0000259" key="2">
    <source>
        <dbReference type="Pfam" id="PF00538"/>
    </source>
</evidence>
<evidence type="ECO:0000313" key="4">
    <source>
        <dbReference type="Proteomes" id="UP001233999"/>
    </source>
</evidence>
<feature type="non-terminal residue" evidence="3">
    <location>
        <position position="1"/>
    </location>
</feature>
<gene>
    <name evidence="3" type="ORF">L9F63_017152</name>
</gene>
<dbReference type="InterPro" id="IPR005818">
    <property type="entry name" value="Histone_H1/H5_H15"/>
</dbReference>
<proteinExistence type="predicted"/>
<protein>
    <recommendedName>
        <fullName evidence="2">H15 domain-containing protein</fullName>
    </recommendedName>
</protein>
<dbReference type="Gene3D" id="1.10.10.10">
    <property type="entry name" value="Winged helix-like DNA-binding domain superfamily/Winged helix DNA-binding domain"/>
    <property type="match status" value="1"/>
</dbReference>
<feature type="domain" description="H15" evidence="2">
    <location>
        <begin position="83"/>
        <end position="110"/>
    </location>
</feature>
<reference evidence="3" key="1">
    <citation type="journal article" date="2023" name="IScience">
        <title>Live-bearing cockroach genome reveals convergent evolutionary mechanisms linked to viviparity in insects and beyond.</title>
        <authorList>
            <person name="Fouks B."/>
            <person name="Harrison M.C."/>
            <person name="Mikhailova A.A."/>
            <person name="Marchal E."/>
            <person name="English S."/>
            <person name="Carruthers M."/>
            <person name="Jennings E.C."/>
            <person name="Chiamaka E.L."/>
            <person name="Frigard R.A."/>
            <person name="Pippel M."/>
            <person name="Attardo G.M."/>
            <person name="Benoit J.B."/>
            <person name="Bornberg-Bauer E."/>
            <person name="Tobe S.S."/>
        </authorList>
    </citation>
    <scope>NUCLEOTIDE SEQUENCE</scope>
    <source>
        <strain evidence="3">Stay&amp;Tobe</strain>
    </source>
</reference>
<dbReference type="GO" id="GO:0003677">
    <property type="term" value="F:DNA binding"/>
    <property type="evidence" value="ECO:0007669"/>
    <property type="project" value="InterPro"/>
</dbReference>
<organism evidence="3 4">
    <name type="scientific">Diploptera punctata</name>
    <name type="common">Pacific beetle cockroach</name>
    <dbReference type="NCBI Taxonomy" id="6984"/>
    <lineage>
        <taxon>Eukaryota</taxon>
        <taxon>Metazoa</taxon>
        <taxon>Ecdysozoa</taxon>
        <taxon>Arthropoda</taxon>
        <taxon>Hexapoda</taxon>
        <taxon>Insecta</taxon>
        <taxon>Pterygota</taxon>
        <taxon>Neoptera</taxon>
        <taxon>Polyneoptera</taxon>
        <taxon>Dictyoptera</taxon>
        <taxon>Blattodea</taxon>
        <taxon>Blaberoidea</taxon>
        <taxon>Blaberidae</taxon>
        <taxon>Diplopterinae</taxon>
        <taxon>Diploptera</taxon>
    </lineage>
</organism>
<evidence type="ECO:0000256" key="1">
    <source>
        <dbReference type="SAM" id="MobiDB-lite"/>
    </source>
</evidence>
<dbReference type="EMBL" id="JASPKZ010004922">
    <property type="protein sequence ID" value="KAJ9589642.1"/>
    <property type="molecule type" value="Genomic_DNA"/>
</dbReference>
<dbReference type="GO" id="GO:0006334">
    <property type="term" value="P:nucleosome assembly"/>
    <property type="evidence" value="ECO:0007669"/>
    <property type="project" value="InterPro"/>
</dbReference>
<dbReference type="GO" id="GO:0000786">
    <property type="term" value="C:nucleosome"/>
    <property type="evidence" value="ECO:0007669"/>
    <property type="project" value="InterPro"/>
</dbReference>
<name>A0AAD7ZZI6_DIPPU</name>
<keyword evidence="4" id="KW-1185">Reference proteome</keyword>
<reference evidence="3" key="2">
    <citation type="submission" date="2023-05" db="EMBL/GenBank/DDBJ databases">
        <authorList>
            <person name="Fouks B."/>
        </authorList>
    </citation>
    <scope>NUCLEOTIDE SEQUENCE</scope>
    <source>
        <strain evidence="3">Stay&amp;Tobe</strain>
        <tissue evidence="3">Testes</tissue>
    </source>
</reference>
<accession>A0AAD7ZZI6</accession>
<dbReference type="InterPro" id="IPR036388">
    <property type="entry name" value="WH-like_DNA-bd_sf"/>
</dbReference>
<dbReference type="Pfam" id="PF00538">
    <property type="entry name" value="Linker_histone"/>
    <property type="match status" value="1"/>
</dbReference>
<dbReference type="Proteomes" id="UP001233999">
    <property type="component" value="Unassembled WGS sequence"/>
</dbReference>
<feature type="region of interest" description="Disordered" evidence="1">
    <location>
        <begin position="65"/>
        <end position="84"/>
    </location>
</feature>
<comment type="caution">
    <text evidence="3">The sequence shown here is derived from an EMBL/GenBank/DDBJ whole genome shotgun (WGS) entry which is preliminary data.</text>
</comment>
<evidence type="ECO:0000313" key="3">
    <source>
        <dbReference type="EMBL" id="KAJ9589642.1"/>
    </source>
</evidence>
<feature type="compositionally biased region" description="Basic residues" evidence="1">
    <location>
        <begin position="70"/>
        <end position="80"/>
    </location>
</feature>
<feature type="non-terminal residue" evidence="3">
    <location>
        <position position="121"/>
    </location>
</feature>